<evidence type="ECO:0000256" key="1">
    <source>
        <dbReference type="SAM" id="SignalP"/>
    </source>
</evidence>
<keyword evidence="1" id="KW-0732">Signal</keyword>
<organism evidence="2 3">
    <name type="scientific">Pseudohalioglobus sediminis</name>
    <dbReference type="NCBI Taxonomy" id="2606449"/>
    <lineage>
        <taxon>Bacteria</taxon>
        <taxon>Pseudomonadati</taxon>
        <taxon>Pseudomonadota</taxon>
        <taxon>Gammaproteobacteria</taxon>
        <taxon>Cellvibrionales</taxon>
        <taxon>Halieaceae</taxon>
        <taxon>Pseudohalioglobus</taxon>
    </lineage>
</organism>
<comment type="caution">
    <text evidence="2">The sequence shown here is derived from an EMBL/GenBank/DDBJ whole genome shotgun (WGS) entry which is preliminary data.</text>
</comment>
<evidence type="ECO:0000313" key="2">
    <source>
        <dbReference type="EMBL" id="KAA1189611.1"/>
    </source>
</evidence>
<dbReference type="AlphaFoldDB" id="A0A5B0WTU2"/>
<reference evidence="2 3" key="1">
    <citation type="submission" date="2019-09" db="EMBL/GenBank/DDBJ databases">
        <authorList>
            <person name="Chen X.-Y."/>
        </authorList>
    </citation>
    <scope>NUCLEOTIDE SEQUENCE [LARGE SCALE GENOMIC DNA]</scope>
    <source>
        <strain evidence="2 3">NY5</strain>
    </source>
</reference>
<dbReference type="Proteomes" id="UP000323708">
    <property type="component" value="Unassembled WGS sequence"/>
</dbReference>
<protein>
    <submittedName>
        <fullName evidence="2">Uncharacterized protein</fullName>
    </submittedName>
</protein>
<evidence type="ECO:0000313" key="3">
    <source>
        <dbReference type="Proteomes" id="UP000323708"/>
    </source>
</evidence>
<proteinExistence type="predicted"/>
<name>A0A5B0WTU2_9GAMM</name>
<feature type="chain" id="PRO_5022934249" evidence="1">
    <location>
        <begin position="24"/>
        <end position="182"/>
    </location>
</feature>
<sequence length="182" mass="19590">MRDFGARLFLSFAALLFVGQSFADTPSLSLRYGQITGIEVTTKESAVARNAIIGGVIGVIVDDSLSGALGGATAGFLVTSIIEADRRVYLYTIRMSDGESIAIAVERPDLAIGHCAALEQDGKHNNLRPVSSIHCEQEGTEEHQDHRLEIARKCKAARDQLSIGGSSQVIDQALHDMRAYCD</sequence>
<accession>A0A5B0WTU2</accession>
<keyword evidence="3" id="KW-1185">Reference proteome</keyword>
<dbReference type="RefSeq" id="WP_149612221.1">
    <property type="nucleotide sequence ID" value="NZ_VTUX01000007.1"/>
</dbReference>
<feature type="signal peptide" evidence="1">
    <location>
        <begin position="1"/>
        <end position="23"/>
    </location>
</feature>
<dbReference type="EMBL" id="VTUX01000007">
    <property type="protein sequence ID" value="KAA1189611.1"/>
    <property type="molecule type" value="Genomic_DNA"/>
</dbReference>
<gene>
    <name evidence="2" type="ORF">F0M18_14780</name>
</gene>